<protein>
    <submittedName>
        <fullName evidence="1">Uncharacterized protein</fullName>
    </submittedName>
</protein>
<dbReference type="EMBL" id="CM056811">
    <property type="protein sequence ID" value="KAJ8637572.1"/>
    <property type="molecule type" value="Genomic_DNA"/>
</dbReference>
<comment type="caution">
    <text evidence="1">The sequence shown here is derived from an EMBL/GenBank/DDBJ whole genome shotgun (WGS) entry which is preliminary data.</text>
</comment>
<keyword evidence="2" id="KW-1185">Reference proteome</keyword>
<name>A0ACC2LVP4_PERAE</name>
<evidence type="ECO:0000313" key="2">
    <source>
        <dbReference type="Proteomes" id="UP001234297"/>
    </source>
</evidence>
<evidence type="ECO:0000313" key="1">
    <source>
        <dbReference type="EMBL" id="KAJ8637572.1"/>
    </source>
</evidence>
<proteinExistence type="predicted"/>
<accession>A0ACC2LVP4</accession>
<dbReference type="Proteomes" id="UP001234297">
    <property type="component" value="Chromosome 3"/>
</dbReference>
<sequence>MSGDMKISLDKLPIKRLDAIDDSGIERFLYEIGPDEKRLSLIRRIDFTPLVEKNAKKKQKSSKETAAAAPWPWQSLVENLQQAHQELSVIIDLISTVEANDAVTVACLTRPKQLPNEVLSDLAVSAATKLQCFRHLGRYFKQSAKALEQQVAREARFYGDLIRLQQNWKVKRQRLAASAPGSEGFTIDLFDNSLLDTVALFRPSSVSTVRVDHNSAGMLTVILPSNSCRSIHFGFLGGHSSCTPRRFSKSKKPSLGEHPSREAKKEVVSDEDVDEGIKEAHSVLREIHQAIFYEQVFDLVNREAFYPSPRVNVTGIRENFIQLGIGQEASVFLSLESSEQDADQISDTTNHTQNGKGGPLALDIVHVRTADEKHDALKRNLAGHPNAVSCFAELEKLVSRVPYLHLLSHPTWHSQTSSWSLSVKVPESIIHAGQRTSSPDMLDGKNRVRSQFLTKVVVNDECISVSGEGAPNVVGFFRGGSMDVSPMNCYDCDLADLPAILLQQVASQVIRWLHEEALVVGMKATRDFISLSFELDQQDTLGLVAHVDPVDARGCISWWLVMEDGLMEEGKLHMDFSNGGSENRRFLGHLSLEALYAILMDLVTLCSSGGR</sequence>
<organism evidence="1 2">
    <name type="scientific">Persea americana</name>
    <name type="common">Avocado</name>
    <dbReference type="NCBI Taxonomy" id="3435"/>
    <lineage>
        <taxon>Eukaryota</taxon>
        <taxon>Viridiplantae</taxon>
        <taxon>Streptophyta</taxon>
        <taxon>Embryophyta</taxon>
        <taxon>Tracheophyta</taxon>
        <taxon>Spermatophyta</taxon>
        <taxon>Magnoliopsida</taxon>
        <taxon>Magnoliidae</taxon>
        <taxon>Laurales</taxon>
        <taxon>Lauraceae</taxon>
        <taxon>Persea</taxon>
    </lineage>
</organism>
<reference evidence="1 2" key="1">
    <citation type="journal article" date="2022" name="Hortic Res">
        <title>A haplotype resolved chromosomal level avocado genome allows analysis of novel avocado genes.</title>
        <authorList>
            <person name="Nath O."/>
            <person name="Fletcher S.J."/>
            <person name="Hayward A."/>
            <person name="Shaw L.M."/>
            <person name="Masouleh A.K."/>
            <person name="Furtado A."/>
            <person name="Henry R.J."/>
            <person name="Mitter N."/>
        </authorList>
    </citation>
    <scope>NUCLEOTIDE SEQUENCE [LARGE SCALE GENOMIC DNA]</scope>
    <source>
        <strain evidence="2">cv. Hass</strain>
    </source>
</reference>
<gene>
    <name evidence="1" type="ORF">MRB53_011839</name>
</gene>